<evidence type="ECO:0000256" key="3">
    <source>
        <dbReference type="ARBA" id="ARBA00022670"/>
    </source>
</evidence>
<gene>
    <name evidence="9" type="ORF">HNQ88_001283</name>
</gene>
<dbReference type="SUPFAM" id="SSF50494">
    <property type="entry name" value="Trypsin-like serine proteases"/>
    <property type="match status" value="1"/>
</dbReference>
<evidence type="ECO:0000256" key="5">
    <source>
        <dbReference type="ARBA" id="ARBA00022801"/>
    </source>
</evidence>
<proteinExistence type="inferred from homology"/>
<keyword evidence="5 7" id="KW-0378">Hydrolase</keyword>
<feature type="chain" id="PRO_5041772778" description="Dipeptidyl-peptidase" evidence="7">
    <location>
        <begin position="21"/>
        <end position="742"/>
    </location>
</feature>
<feature type="signal peptide" evidence="7">
    <location>
        <begin position="1"/>
        <end position="20"/>
    </location>
</feature>
<dbReference type="Pfam" id="PF10459">
    <property type="entry name" value="Peptidase_S46"/>
    <property type="match status" value="1"/>
</dbReference>
<dbReference type="InterPro" id="IPR019500">
    <property type="entry name" value="Pep_S46"/>
</dbReference>
<dbReference type="PANTHER" id="PTHR38469:SF1">
    <property type="entry name" value="PERIPLASMIC PEPTIDASE SUBFAMILY S1B"/>
    <property type="match status" value="1"/>
</dbReference>
<keyword evidence="10" id="KW-1185">Reference proteome</keyword>
<dbReference type="Gene3D" id="2.40.10.10">
    <property type="entry name" value="Trypsin-like serine proteases"/>
    <property type="match status" value="1"/>
</dbReference>
<dbReference type="AlphaFoldDB" id="A0AAE3XK00"/>
<keyword evidence="4 7" id="KW-0732">Signal</keyword>
<evidence type="ECO:0000256" key="7">
    <source>
        <dbReference type="RuleBase" id="RU366067"/>
    </source>
</evidence>
<evidence type="ECO:0000256" key="6">
    <source>
        <dbReference type="ARBA" id="ARBA00022825"/>
    </source>
</evidence>
<dbReference type="Proteomes" id="UP001185092">
    <property type="component" value="Unassembled WGS sequence"/>
</dbReference>
<name>A0AAE3XK00_9BACT</name>
<dbReference type="PANTHER" id="PTHR38469">
    <property type="entry name" value="PERIPLASMIC PEPTIDASE SUBFAMILY S1B"/>
    <property type="match status" value="1"/>
</dbReference>
<feature type="region of interest" description="Disordered" evidence="8">
    <location>
        <begin position="723"/>
        <end position="742"/>
    </location>
</feature>
<organism evidence="9 10">
    <name type="scientific">Aureibacter tunicatorum</name>
    <dbReference type="NCBI Taxonomy" id="866807"/>
    <lineage>
        <taxon>Bacteria</taxon>
        <taxon>Pseudomonadati</taxon>
        <taxon>Bacteroidota</taxon>
        <taxon>Cytophagia</taxon>
        <taxon>Cytophagales</taxon>
        <taxon>Persicobacteraceae</taxon>
        <taxon>Aureibacter</taxon>
    </lineage>
</organism>
<dbReference type="GO" id="GO:0043171">
    <property type="term" value="P:peptide catabolic process"/>
    <property type="evidence" value="ECO:0007669"/>
    <property type="project" value="UniProtKB-UniRule"/>
</dbReference>
<protein>
    <recommendedName>
        <fullName evidence="7">Dipeptidyl-peptidase</fullName>
        <ecNumber evidence="7">3.4.14.-</ecNumber>
    </recommendedName>
</protein>
<dbReference type="EC" id="3.4.14.-" evidence="7"/>
<evidence type="ECO:0000256" key="2">
    <source>
        <dbReference type="ARBA" id="ARBA00022438"/>
    </source>
</evidence>
<comment type="function">
    <text evidence="7">Catalyzes the removal of dipeptides from the N-terminus of oligopeptides.</text>
</comment>
<evidence type="ECO:0000256" key="8">
    <source>
        <dbReference type="SAM" id="MobiDB-lite"/>
    </source>
</evidence>
<comment type="caution">
    <text evidence="9">The sequence shown here is derived from an EMBL/GenBank/DDBJ whole genome shotgun (WGS) entry which is preliminary data.</text>
</comment>
<dbReference type="GO" id="GO:0070009">
    <property type="term" value="F:serine-type aminopeptidase activity"/>
    <property type="evidence" value="ECO:0007669"/>
    <property type="project" value="UniProtKB-UniRule"/>
</dbReference>
<dbReference type="InterPro" id="IPR043504">
    <property type="entry name" value="Peptidase_S1_PA_chymotrypsin"/>
</dbReference>
<accession>A0AAE3XK00</accession>
<keyword evidence="3 7" id="KW-0645">Protease</keyword>
<reference evidence="9" key="1">
    <citation type="submission" date="2023-07" db="EMBL/GenBank/DDBJ databases">
        <title>Genomic Encyclopedia of Type Strains, Phase IV (KMG-IV): sequencing the most valuable type-strain genomes for metagenomic binning, comparative biology and taxonomic classification.</title>
        <authorList>
            <person name="Goeker M."/>
        </authorList>
    </citation>
    <scope>NUCLEOTIDE SEQUENCE</scope>
    <source>
        <strain evidence="9">DSM 26174</strain>
    </source>
</reference>
<dbReference type="EMBL" id="JAVDQD010000001">
    <property type="protein sequence ID" value="MDR6238307.1"/>
    <property type="molecule type" value="Genomic_DNA"/>
</dbReference>
<dbReference type="GO" id="GO:0006508">
    <property type="term" value="P:proteolysis"/>
    <property type="evidence" value="ECO:0007669"/>
    <property type="project" value="UniProtKB-KW"/>
</dbReference>
<feature type="compositionally biased region" description="Basic residues" evidence="8">
    <location>
        <begin position="732"/>
        <end position="742"/>
    </location>
</feature>
<keyword evidence="6 7" id="KW-0720">Serine protease</keyword>
<evidence type="ECO:0000256" key="4">
    <source>
        <dbReference type="ARBA" id="ARBA00022729"/>
    </source>
</evidence>
<comment type="similarity">
    <text evidence="1 7">Belongs to the peptidase S46 family.</text>
</comment>
<evidence type="ECO:0000313" key="9">
    <source>
        <dbReference type="EMBL" id="MDR6238307.1"/>
    </source>
</evidence>
<evidence type="ECO:0000256" key="1">
    <source>
        <dbReference type="ARBA" id="ARBA00010491"/>
    </source>
</evidence>
<dbReference type="RefSeq" id="WP_309937785.1">
    <property type="nucleotide sequence ID" value="NZ_AP025305.1"/>
</dbReference>
<evidence type="ECO:0000313" key="10">
    <source>
        <dbReference type="Proteomes" id="UP001185092"/>
    </source>
</evidence>
<dbReference type="GO" id="GO:0008239">
    <property type="term" value="F:dipeptidyl-peptidase activity"/>
    <property type="evidence" value="ECO:0007669"/>
    <property type="project" value="UniProtKB-UniRule"/>
</dbReference>
<sequence>MIKKILTLFMLAMVSFSSFADEGMWLPIHVERLYNKDLKKLGLKLSPEEIYSVNHSSLKDAIVSLGGFCTGEIISEEGLMLTNHHCAFGSIQHHSSVEHDYLTDGFWAKSKSDELPNEGLYARFLVRMENVTHKILDKVNNQMSEDERAGIISEEMKKLTDEATEGTHYDAQVKPFLEGNEYYLFVYETYNDVRLVGAPPSSIGKFGGDTDNWQWPRHTGDFSLFRVYMSPDGKPAEYSPDNIPLKPKHHLPISLKGVHEGDFAMIMGFPGSTDRYLSSYGIQLALDVSNKTMIEILQTELETWKKHMNADPEVRIKYASKYASLSNYWKYLIGQTKGLKRLNVHQKKEHLEKDFRNWYNAKPSREAEYGQTLEDIKVAYDTLRKYQVPFSFARFMPRLMGIVGNASQYKGLNDMLNKDSIDNQAIAAVCKELKVEAMEYFKNYDAKTDEAAFVNLAELYSRRVKPEYTPDFFVAVKEEWPEKKNRKDFEKLGKEIYANSIFCSEEKLQKFLDNPEKGVISGDPAFIVFEELLSTVMKLAPSYQMTTATLEKSNRVFLKGLMEMNPEKDFYSNANSTMRFTYGTVGSYDPADAIHYDYITTLKGVIEKEDASNPEFVVPPKLKELYEKKDYGIYADKNGTMPIAFLSNNDITGGNSGSPVINGDGELIGTAFDGNWEAMSGDIAFEPELQRTISVDIRYTLFIIDKFAGAGYLIDEMTLVTADSHEKESKNGKKKKKKKHKK</sequence>
<keyword evidence="2 7" id="KW-0031">Aminopeptidase</keyword>
<dbReference type="InterPro" id="IPR009003">
    <property type="entry name" value="Peptidase_S1_PA"/>
</dbReference>